<protein>
    <recommendedName>
        <fullName evidence="2">Reverse transcriptase Ty1/copia-type domain-containing protein</fullName>
    </recommendedName>
</protein>
<reference evidence="1" key="1">
    <citation type="submission" date="2020-06" db="EMBL/GenBank/DDBJ databases">
        <authorList>
            <person name="Li T."/>
            <person name="Hu X."/>
            <person name="Zhang T."/>
            <person name="Song X."/>
            <person name="Zhang H."/>
            <person name="Dai N."/>
            <person name="Sheng W."/>
            <person name="Hou X."/>
            <person name="Wei L."/>
        </authorList>
    </citation>
    <scope>NUCLEOTIDE SEQUENCE</scope>
    <source>
        <strain evidence="1">G01</strain>
        <tissue evidence="1">Leaf</tissue>
    </source>
</reference>
<gene>
    <name evidence="1" type="ORF">Sangu_1870800</name>
</gene>
<dbReference type="InterPro" id="IPR036691">
    <property type="entry name" value="Endo/exonu/phosph_ase_sf"/>
</dbReference>
<dbReference type="AlphaFoldDB" id="A0AAW2LTR9"/>
<comment type="caution">
    <text evidence="1">The sequence shown here is derived from an EMBL/GenBank/DDBJ whole genome shotgun (WGS) entry which is preliminary data.</text>
</comment>
<dbReference type="Gene3D" id="3.60.10.10">
    <property type="entry name" value="Endonuclease/exonuclease/phosphatase"/>
    <property type="match status" value="1"/>
</dbReference>
<dbReference type="PANTHER" id="PTHR33710">
    <property type="entry name" value="BNAC02G09200D PROTEIN"/>
    <property type="match status" value="1"/>
</dbReference>
<evidence type="ECO:0000313" key="1">
    <source>
        <dbReference type="EMBL" id="KAL0322515.1"/>
    </source>
</evidence>
<dbReference type="EMBL" id="JACGWK010000012">
    <property type="protein sequence ID" value="KAL0322515.1"/>
    <property type="molecule type" value="Genomic_DNA"/>
</dbReference>
<reference evidence="1" key="2">
    <citation type="journal article" date="2024" name="Plant">
        <title>Genomic evolution and insights into agronomic trait innovations of Sesamum species.</title>
        <authorList>
            <person name="Miao H."/>
            <person name="Wang L."/>
            <person name="Qu L."/>
            <person name="Liu H."/>
            <person name="Sun Y."/>
            <person name="Le M."/>
            <person name="Wang Q."/>
            <person name="Wei S."/>
            <person name="Zheng Y."/>
            <person name="Lin W."/>
            <person name="Duan Y."/>
            <person name="Cao H."/>
            <person name="Xiong S."/>
            <person name="Wang X."/>
            <person name="Wei L."/>
            <person name="Li C."/>
            <person name="Ma Q."/>
            <person name="Ju M."/>
            <person name="Zhao R."/>
            <person name="Li G."/>
            <person name="Mu C."/>
            <person name="Tian Q."/>
            <person name="Mei H."/>
            <person name="Zhang T."/>
            <person name="Gao T."/>
            <person name="Zhang H."/>
        </authorList>
    </citation>
    <scope>NUCLEOTIDE SEQUENCE</scope>
    <source>
        <strain evidence="1">G01</strain>
    </source>
</reference>
<accession>A0AAW2LTR9</accession>
<dbReference type="SUPFAM" id="SSF56219">
    <property type="entry name" value="DNase I-like"/>
    <property type="match status" value="1"/>
</dbReference>
<name>A0AAW2LTR9_9LAMI</name>
<proteinExistence type="predicted"/>
<organism evidence="1">
    <name type="scientific">Sesamum angustifolium</name>
    <dbReference type="NCBI Taxonomy" id="2727405"/>
    <lineage>
        <taxon>Eukaryota</taxon>
        <taxon>Viridiplantae</taxon>
        <taxon>Streptophyta</taxon>
        <taxon>Embryophyta</taxon>
        <taxon>Tracheophyta</taxon>
        <taxon>Spermatophyta</taxon>
        <taxon>Magnoliopsida</taxon>
        <taxon>eudicotyledons</taxon>
        <taxon>Gunneridae</taxon>
        <taxon>Pentapetalae</taxon>
        <taxon>asterids</taxon>
        <taxon>lamiids</taxon>
        <taxon>Lamiales</taxon>
        <taxon>Pedaliaceae</taxon>
        <taxon>Sesamum</taxon>
    </lineage>
</organism>
<dbReference type="PANTHER" id="PTHR33710:SF71">
    <property type="entry name" value="ENDONUCLEASE_EXONUCLEASE_PHOSPHATASE DOMAIN-CONTAINING PROTEIN"/>
    <property type="match status" value="1"/>
</dbReference>
<sequence>MVVWNTNTDISSMWVVLFAFSERSRQQNNRLKDYVCLTARCVDLSASPTIQPSSSVVARGWALHQMDVHNAFLHSDLVEEVYMRLLPGFSISTPGKGPDVRCQVLIDHEQFLHVQLESNKWPKPLFVTPVYAKCDTVERCALWDALRAVLVGATPWIVGGDFSIVLSPDERSGDLAPSGIAMSDFHDAITDSALVDARYLGSPCTWYSSRLRQHLDRVLIYSCWMTVFPKMQVTHLELSQSDHRDLLVEAGCTVERKVSSFYFQHMWTMHSEFLGVVRRNWQYPTVGSGMMRLQQKLTRRKHCLKEWNKTVFGNVFDKVAAAERRLKEADEAYDQDPCDRTLVERNWCSAELVRVLAQEETFWRQKMGIRWAKDRSETRDISTLWYRSCDSERLLTAEPVFLEEMDSEHLEDGLTDEDRQSLCVMLTLE</sequence>
<evidence type="ECO:0008006" key="2">
    <source>
        <dbReference type="Google" id="ProtNLM"/>
    </source>
</evidence>